<dbReference type="Proteomes" id="UP001066276">
    <property type="component" value="Chromosome 5"/>
</dbReference>
<name>A0AAV7RZ32_PLEWA</name>
<reference evidence="1" key="1">
    <citation type="journal article" date="2022" name="bioRxiv">
        <title>Sequencing and chromosome-scale assembly of the giantPleurodeles waltlgenome.</title>
        <authorList>
            <person name="Brown T."/>
            <person name="Elewa A."/>
            <person name="Iarovenko S."/>
            <person name="Subramanian E."/>
            <person name="Araus A.J."/>
            <person name="Petzold A."/>
            <person name="Susuki M."/>
            <person name="Suzuki K.-i.T."/>
            <person name="Hayashi T."/>
            <person name="Toyoda A."/>
            <person name="Oliveira C."/>
            <person name="Osipova E."/>
            <person name="Leigh N.D."/>
            <person name="Simon A."/>
            <person name="Yun M.H."/>
        </authorList>
    </citation>
    <scope>NUCLEOTIDE SEQUENCE</scope>
    <source>
        <strain evidence="1">20211129_DDA</strain>
        <tissue evidence="1">Liver</tissue>
    </source>
</reference>
<sequence length="80" mass="9024">MVLRAAEARRAAAYSQRSVSVAWKRCSWFVYDICRFVKHHLANLGSGEYWSCPKLLEDKLLQPSGRLMSLSAIARPNQGA</sequence>
<organism evidence="1 2">
    <name type="scientific">Pleurodeles waltl</name>
    <name type="common">Iberian ribbed newt</name>
    <dbReference type="NCBI Taxonomy" id="8319"/>
    <lineage>
        <taxon>Eukaryota</taxon>
        <taxon>Metazoa</taxon>
        <taxon>Chordata</taxon>
        <taxon>Craniata</taxon>
        <taxon>Vertebrata</taxon>
        <taxon>Euteleostomi</taxon>
        <taxon>Amphibia</taxon>
        <taxon>Batrachia</taxon>
        <taxon>Caudata</taxon>
        <taxon>Salamandroidea</taxon>
        <taxon>Salamandridae</taxon>
        <taxon>Pleurodelinae</taxon>
        <taxon>Pleurodeles</taxon>
    </lineage>
</organism>
<accession>A0AAV7RZ32</accession>
<evidence type="ECO:0000313" key="2">
    <source>
        <dbReference type="Proteomes" id="UP001066276"/>
    </source>
</evidence>
<proteinExistence type="predicted"/>
<comment type="caution">
    <text evidence="1">The sequence shown here is derived from an EMBL/GenBank/DDBJ whole genome shotgun (WGS) entry which is preliminary data.</text>
</comment>
<dbReference type="EMBL" id="JANPWB010000009">
    <property type="protein sequence ID" value="KAJ1156745.1"/>
    <property type="molecule type" value="Genomic_DNA"/>
</dbReference>
<protein>
    <submittedName>
        <fullName evidence="1">Uncharacterized protein</fullName>
    </submittedName>
</protein>
<keyword evidence="2" id="KW-1185">Reference proteome</keyword>
<evidence type="ECO:0000313" key="1">
    <source>
        <dbReference type="EMBL" id="KAJ1156745.1"/>
    </source>
</evidence>
<dbReference type="AlphaFoldDB" id="A0AAV7RZ32"/>
<gene>
    <name evidence="1" type="ORF">NDU88_009462</name>
</gene>